<name>A0A5J6DBP7_9CAUD</name>
<evidence type="ECO:0000313" key="2">
    <source>
        <dbReference type="Proteomes" id="UP000326545"/>
    </source>
</evidence>
<dbReference type="EMBL" id="MN184887">
    <property type="protein sequence ID" value="QEQ94935.1"/>
    <property type="molecule type" value="Genomic_DNA"/>
</dbReference>
<dbReference type="Proteomes" id="UP000326545">
    <property type="component" value="Segment"/>
</dbReference>
<accession>A0A5J6DBP7</accession>
<sequence>MKKIFATLALVAAMMSIPAHAAFPGEQVWDAEISNSQQTCGIDYPSGTTRVGGILTQGETGSTGSKGITFDLKTNAKNMSWKITEAKLTQNTGRYDFDDNLMNVSDTSKTSIFVNDQEYAWTQVNQERTLQTKSKTLTLAPKINMLQQDLPLGTTHIQGKIVVTCSN</sequence>
<protein>
    <submittedName>
        <fullName evidence="1">Uncharacterized protein</fullName>
    </submittedName>
</protein>
<proteinExistence type="predicted"/>
<keyword evidence="2" id="KW-1185">Reference proteome</keyword>
<reference evidence="1 2" key="1">
    <citation type="submission" date="2019-07" db="EMBL/GenBank/DDBJ databases">
        <title>Complete genome sequence of bacteriophages infecting Erwinia pyrifoliae.</title>
        <authorList>
            <person name="Kim S.G."/>
            <person name="Park S.C."/>
        </authorList>
    </citation>
    <scope>NUCLEOTIDE SEQUENCE [LARGE SCALE GENOMIC DNA]</scope>
</reference>
<gene>
    <name evidence="1" type="ORF">pEpSNUABM01_109</name>
</gene>
<evidence type="ECO:0000313" key="1">
    <source>
        <dbReference type="EMBL" id="QEQ94935.1"/>
    </source>
</evidence>
<organism evidence="1 2">
    <name type="scientific">Erwinia phage pEp_SNUABM_01</name>
    <dbReference type="NCBI Taxonomy" id="2601643"/>
    <lineage>
        <taxon>Viruses</taxon>
        <taxon>Duplodnaviria</taxon>
        <taxon>Heunggongvirae</taxon>
        <taxon>Uroviricota</taxon>
        <taxon>Caudoviricetes</taxon>
        <taxon>Vequintavirinae</taxon>
        <taxon>Henunavirus</taxon>
        <taxon>Henunavirus SNUABM01</taxon>
    </lineage>
</organism>